<dbReference type="GO" id="GO:0003724">
    <property type="term" value="F:RNA helicase activity"/>
    <property type="evidence" value="ECO:0007669"/>
    <property type="project" value="UniProtKB-EC"/>
</dbReference>
<comment type="similarity">
    <text evidence="4">Belongs to the DEAD box helicase family.</text>
</comment>
<dbReference type="InterPro" id="IPR014001">
    <property type="entry name" value="Helicase_ATP-bd"/>
</dbReference>
<feature type="compositionally biased region" description="Basic and acidic residues" evidence="5">
    <location>
        <begin position="105"/>
        <end position="114"/>
    </location>
</feature>
<dbReference type="GO" id="GO:0005524">
    <property type="term" value="F:ATP binding"/>
    <property type="evidence" value="ECO:0007669"/>
    <property type="project" value="UniProtKB-UniRule"/>
</dbReference>
<proteinExistence type="inferred from homology"/>
<dbReference type="SUPFAM" id="SSF52540">
    <property type="entry name" value="P-loop containing nucleoside triphosphate hydrolases"/>
    <property type="match status" value="2"/>
</dbReference>
<feature type="domain" description="Helicase ATP-binding" evidence="6">
    <location>
        <begin position="203"/>
        <end position="394"/>
    </location>
</feature>
<dbReference type="GO" id="GO:0003723">
    <property type="term" value="F:RNA binding"/>
    <property type="evidence" value="ECO:0007669"/>
    <property type="project" value="UniProtKB-UniRule"/>
</dbReference>
<evidence type="ECO:0000313" key="7">
    <source>
        <dbReference type="EMBL" id="KAK6341632.1"/>
    </source>
</evidence>
<feature type="compositionally biased region" description="Acidic residues" evidence="5">
    <location>
        <begin position="1027"/>
        <end position="1036"/>
    </location>
</feature>
<keyword evidence="8" id="KW-1185">Reference proteome</keyword>
<feature type="region of interest" description="Disordered" evidence="5">
    <location>
        <begin position="56"/>
        <end position="115"/>
    </location>
</feature>
<feature type="region of interest" description="Disordered" evidence="5">
    <location>
        <begin position="813"/>
        <end position="836"/>
    </location>
</feature>
<dbReference type="Gene3D" id="3.40.50.300">
    <property type="entry name" value="P-loop containing nucleotide triphosphate hydrolases"/>
    <property type="match status" value="2"/>
</dbReference>
<evidence type="ECO:0000256" key="5">
    <source>
        <dbReference type="SAM" id="MobiDB-lite"/>
    </source>
</evidence>
<evidence type="ECO:0000256" key="3">
    <source>
        <dbReference type="ARBA" id="ARBA00022840"/>
    </source>
</evidence>
<comment type="caution">
    <text evidence="7">The sequence shown here is derived from an EMBL/GenBank/DDBJ whole genome shotgun (WGS) entry which is preliminary data.</text>
</comment>
<feature type="compositionally biased region" description="Polar residues" evidence="5">
    <location>
        <begin position="932"/>
        <end position="948"/>
    </location>
</feature>
<keyword evidence="4" id="KW-0347">Helicase</keyword>
<dbReference type="Proteomes" id="UP001375240">
    <property type="component" value="Unassembled WGS sequence"/>
</dbReference>
<comment type="catalytic activity">
    <reaction evidence="4">
        <text>ATP + H2O = ADP + phosphate + H(+)</text>
        <dbReference type="Rhea" id="RHEA:13065"/>
        <dbReference type="ChEBI" id="CHEBI:15377"/>
        <dbReference type="ChEBI" id="CHEBI:15378"/>
        <dbReference type="ChEBI" id="CHEBI:30616"/>
        <dbReference type="ChEBI" id="CHEBI:43474"/>
        <dbReference type="ChEBI" id="CHEBI:456216"/>
        <dbReference type="EC" id="3.6.4.13"/>
    </reaction>
</comment>
<sequence>MLRLKGRLLGKQATSPTSYICQRCLHSTRWASPSAYPSKPTSCRSYHATQASLARMGMQQVPRATSRYRIDHGDGNAEPYRPKKPYGRTRKFRRFQDESPGDGEDASRDFDPSRYEVNQPGRIVEAPDLQTIMANSQASDFARQLHKLRREELERRDPAMQILARLQTPNTFEESSIRPVMKKALAKAFPNVTALSPTQKNLLLLLQEGYSLCATGPPGSGKSFTIAVWLLQMMRSIKSTIMPNGSFRKTPITTSILFVPHVDLLHQYMRLLETLYDAFGEPGRTLPPKEAVFQGFSRYGQEFAELESEQIRTLAKHPSPHIIVTTPPRLLDILNDPDSKSLLDLTSLKVIVADEVDAMISQRPTPKRLDDMTTTWKKRQEMRWKKSSPMETCVDFILARREMRASQRGESPDPVQFCCISPNLSPVLKSKLVHTKKWVGYSEKKVKANVLVNLGIQDFSKMFDHDKIAPIVQLPARIKHYALSVDITSGMMRDIPRYSEDALIRSKDEQAEIQKYVGILKSHKDPRVEAMSQDALAVEAAQEKGLTEEEGSLDKYNYDVKIEGHPEFQIRDIMTSLPNDFRHTGIPRNVAVEVIDVLLKRDNYPERVLMYVSPIASRASFIEALTEAGFNAQHVRMETCEQHGIPIGRSDIPAPPLPEEPETRIRTKADTTIWVASNVSLRGIDLPHFTHAYIMVPTTGYQRYAQMAGRIARYPFTKRMGPLPEPEGQVTTIFLEEPAGEHELAPLVDGVVQVDSPVEGLAWRRIHRMYGVCGAKVDKYFPVDEPNGIMLSSPKKLNTKFPGMDDDLPWEHEVEKPESEQASAGFKFEEPQTYMDVPEEIDSVLSGEEAIKSRSMEGGSTRDSITESEGSNTAKYSAEYSETTDSSATGSDVSVELTDSSELLEVLGSKEDSEAAGEAVQAPENDIASEPIVQSTAEPSDSSTADEQTAQKEETSSDMTEDDSDNHESSAPYKPVELQDGPHFAPEDSNESPTESELTDSTANETSPDTEDSQSLAEIPLEVAEGVTEEEAKEFQEAQDEIFSAFLELNVLQEQIRKAKEEGAVADENALSEQGSDAPRDNGEVADVGSDGAQDDSSLTAKSDDEKA</sequence>
<dbReference type="Pfam" id="PF00270">
    <property type="entry name" value="DEAD"/>
    <property type="match status" value="1"/>
</dbReference>
<gene>
    <name evidence="7" type="ORF">TWF696_008702</name>
</gene>
<evidence type="ECO:0000313" key="8">
    <source>
        <dbReference type="Proteomes" id="UP001375240"/>
    </source>
</evidence>
<evidence type="ECO:0000256" key="2">
    <source>
        <dbReference type="ARBA" id="ARBA00022801"/>
    </source>
</evidence>
<feature type="region of interest" description="Disordered" evidence="5">
    <location>
        <begin position="1058"/>
        <end position="1108"/>
    </location>
</feature>
<keyword evidence="4" id="KW-0694">RNA-binding</keyword>
<comment type="domain">
    <text evidence="4">The Q motif is unique to and characteristic of the DEAD box family of RNA helicases and controls ATP binding and hydrolysis.</text>
</comment>
<dbReference type="AlphaFoldDB" id="A0AAV9UK24"/>
<dbReference type="PANTHER" id="PTHR24031">
    <property type="entry name" value="RNA HELICASE"/>
    <property type="match status" value="1"/>
</dbReference>
<reference evidence="7 8" key="1">
    <citation type="submission" date="2019-10" db="EMBL/GenBank/DDBJ databases">
        <authorList>
            <person name="Palmer J.M."/>
        </authorList>
    </citation>
    <scope>NUCLEOTIDE SEQUENCE [LARGE SCALE GENOMIC DNA]</scope>
    <source>
        <strain evidence="7 8">TWF696</strain>
    </source>
</reference>
<dbReference type="EMBL" id="JAVHNQ010000007">
    <property type="protein sequence ID" value="KAK6341632.1"/>
    <property type="molecule type" value="Genomic_DNA"/>
</dbReference>
<evidence type="ECO:0000256" key="4">
    <source>
        <dbReference type="RuleBase" id="RU365068"/>
    </source>
</evidence>
<dbReference type="SMART" id="SM00487">
    <property type="entry name" value="DEXDc"/>
    <property type="match status" value="1"/>
</dbReference>
<keyword evidence="2 4" id="KW-0378">Hydrolase</keyword>
<feature type="compositionally biased region" description="Polar residues" evidence="5">
    <location>
        <begin position="861"/>
        <end position="901"/>
    </location>
</feature>
<accession>A0AAV9UK24</accession>
<dbReference type="GO" id="GO:0016787">
    <property type="term" value="F:hydrolase activity"/>
    <property type="evidence" value="ECO:0007669"/>
    <property type="project" value="UniProtKB-KW"/>
</dbReference>
<evidence type="ECO:0000256" key="1">
    <source>
        <dbReference type="ARBA" id="ARBA00022741"/>
    </source>
</evidence>
<dbReference type="PROSITE" id="PS51192">
    <property type="entry name" value="HELICASE_ATP_BIND_1"/>
    <property type="match status" value="1"/>
</dbReference>
<keyword evidence="3 4" id="KW-0067">ATP-binding</keyword>
<name>A0AAV9UK24_9PEZI</name>
<dbReference type="InterPro" id="IPR011545">
    <property type="entry name" value="DEAD/DEAH_box_helicase_dom"/>
</dbReference>
<organism evidence="7 8">
    <name type="scientific">Orbilia brochopaga</name>
    <dbReference type="NCBI Taxonomy" id="3140254"/>
    <lineage>
        <taxon>Eukaryota</taxon>
        <taxon>Fungi</taxon>
        <taxon>Dikarya</taxon>
        <taxon>Ascomycota</taxon>
        <taxon>Pezizomycotina</taxon>
        <taxon>Orbiliomycetes</taxon>
        <taxon>Orbiliales</taxon>
        <taxon>Orbiliaceae</taxon>
        <taxon>Orbilia</taxon>
    </lineage>
</organism>
<feature type="compositionally biased region" description="Polar residues" evidence="5">
    <location>
        <begin position="991"/>
        <end position="1007"/>
    </location>
</feature>
<comment type="function">
    <text evidence="4">RNA helicase.</text>
</comment>
<protein>
    <recommendedName>
        <fullName evidence="4">ATP-dependent RNA helicase</fullName>
        <ecNumber evidence="4">3.6.4.13</ecNumber>
    </recommendedName>
</protein>
<feature type="region of interest" description="Disordered" evidence="5">
    <location>
        <begin position="852"/>
        <end position="1036"/>
    </location>
</feature>
<dbReference type="InterPro" id="IPR027417">
    <property type="entry name" value="P-loop_NTPase"/>
</dbReference>
<dbReference type="EC" id="3.6.4.13" evidence="4"/>
<keyword evidence="1 4" id="KW-0547">Nucleotide-binding</keyword>
<feature type="compositionally biased region" description="Basic residues" evidence="5">
    <location>
        <begin position="82"/>
        <end position="93"/>
    </location>
</feature>
<evidence type="ECO:0000259" key="6">
    <source>
        <dbReference type="PROSITE" id="PS51192"/>
    </source>
</evidence>